<protein>
    <submittedName>
        <fullName evidence="3">Uncharacterized protein</fullName>
    </submittedName>
</protein>
<accession>A0A0G4GN91</accession>
<feature type="region of interest" description="Disordered" evidence="2">
    <location>
        <begin position="1"/>
        <end position="24"/>
    </location>
</feature>
<dbReference type="VEuPathDB" id="CryptoDB:Cvel_22647"/>
<evidence type="ECO:0000256" key="1">
    <source>
        <dbReference type="SAM" id="Coils"/>
    </source>
</evidence>
<proteinExistence type="predicted"/>
<keyword evidence="1" id="KW-0175">Coiled coil</keyword>
<sequence length="819" mass="90431">MGRRSAWEATPLHGNGDPASQRGGVCTGAKIQSRAGKAGADEGNLRVVGSPRGAHGRPGGGGPGRGLFGGGASYRRRVEPPCTHSLVSFPLACREPFWLFDRLLFYLLAGLEQLLGGRDGCAANLASELQTTHFCDGVRGEPFEERHGGADPGVAAERALSKKTKNRLAHAYNGNGAAAAGPGRTVDQRGTRLALFLVLCVLLRREWNGVQAWPVEKLFLAGAQSGQTEVDGMRGEIATEKPESPQVKAALGSGTVEESIGKVEREIEEVKGEIQKVEKNLRAVARNEHRTEAYHDADLSKKQLRDELKQLRKKEKQLRDLLLVEKQQQASASSDRLAKRRRLDSPALEVEADALLPINDSRIKPTLLDIDDTPFVPTEWLLQAYEDIEREKVKPETQGMAMPVAIHNVPRGLLEKHLSEKPCLLLLDELNAVFDLAAQLKKRDEEVYRSGVEHFYAFLKNEFTLPAGRLYVFSTHIFTTSVEIARVEQLLSGTGAERQVSVHPLPLLERWEDAEAVGATTRAEVAYFGRSPGLLVSRKVENTEPARFVRDAEGAPQSADGWKSWLKELLQIVREGTRPRDDSLLGWQKFFDVDRNQTVAIAPVFLSEMLKQCEGAGVNDADVHELALALDRLRSANEGDGKAWEAVIAAALGLRLLGLSVGVPWSRLQPCPDIKNLAPSNLQSFGGVIRLYGETFSKEELREEMKKRVQNGPNTFRGRIGFLVLPVKARFAKYDLFIGSCTPDLKKIETWGYQCKEGDQNPPLKNFPVDVQHAVWLRGKQKYQSQHDSSIVPPDDKIAELLGHSLASAAPFNWFHRSS</sequence>
<dbReference type="PhylomeDB" id="A0A0G4GN91"/>
<feature type="coiled-coil region" evidence="1">
    <location>
        <begin position="260"/>
        <end position="328"/>
    </location>
</feature>
<evidence type="ECO:0000313" key="3">
    <source>
        <dbReference type="EMBL" id="CEM31662.1"/>
    </source>
</evidence>
<name>A0A0G4GN91_9ALVE</name>
<gene>
    <name evidence="3" type="ORF">Cvel_22647</name>
</gene>
<dbReference type="AlphaFoldDB" id="A0A0G4GN91"/>
<reference evidence="3" key="1">
    <citation type="submission" date="2014-11" db="EMBL/GenBank/DDBJ databases">
        <authorList>
            <person name="Otto D Thomas"/>
            <person name="Naeem Raeece"/>
        </authorList>
    </citation>
    <scope>NUCLEOTIDE SEQUENCE</scope>
</reference>
<organism evidence="3">
    <name type="scientific">Chromera velia CCMP2878</name>
    <dbReference type="NCBI Taxonomy" id="1169474"/>
    <lineage>
        <taxon>Eukaryota</taxon>
        <taxon>Sar</taxon>
        <taxon>Alveolata</taxon>
        <taxon>Colpodellida</taxon>
        <taxon>Chromeraceae</taxon>
        <taxon>Chromera</taxon>
    </lineage>
</organism>
<evidence type="ECO:0000256" key="2">
    <source>
        <dbReference type="SAM" id="MobiDB-lite"/>
    </source>
</evidence>
<dbReference type="EMBL" id="CDMZ01001378">
    <property type="protein sequence ID" value="CEM31662.1"/>
    <property type="molecule type" value="Genomic_DNA"/>
</dbReference>